<reference evidence="2" key="1">
    <citation type="submission" date="2019-08" db="EMBL/GenBank/DDBJ databases">
        <authorList>
            <person name="Kucharzyk K."/>
            <person name="Murdoch R.W."/>
            <person name="Higgins S."/>
            <person name="Loffler F."/>
        </authorList>
    </citation>
    <scope>NUCLEOTIDE SEQUENCE</scope>
</reference>
<keyword evidence="1" id="KW-0812">Transmembrane</keyword>
<keyword evidence="1" id="KW-0472">Membrane</keyword>
<protein>
    <submittedName>
        <fullName evidence="2">Uncharacterized protein</fullName>
    </submittedName>
</protein>
<evidence type="ECO:0000256" key="1">
    <source>
        <dbReference type="SAM" id="Phobius"/>
    </source>
</evidence>
<comment type="caution">
    <text evidence="2">The sequence shown here is derived from an EMBL/GenBank/DDBJ whole genome shotgun (WGS) entry which is preliminary data.</text>
</comment>
<dbReference type="AlphaFoldDB" id="A0A645HRB0"/>
<accession>A0A645HRB0</accession>
<dbReference type="EMBL" id="VSSQ01098749">
    <property type="protein sequence ID" value="MPN41591.1"/>
    <property type="molecule type" value="Genomic_DNA"/>
</dbReference>
<gene>
    <name evidence="2" type="ORF">SDC9_189145</name>
</gene>
<keyword evidence="1" id="KW-1133">Transmembrane helix</keyword>
<feature type="transmembrane region" description="Helical" evidence="1">
    <location>
        <begin position="12"/>
        <end position="32"/>
    </location>
</feature>
<evidence type="ECO:0000313" key="2">
    <source>
        <dbReference type="EMBL" id="MPN41591.1"/>
    </source>
</evidence>
<sequence>MKDQCDWKKVMITVAKIIAFLAFLNLVGFMIGKGIQKAMKLSKKAKHAAKKEDKEKCDCDCHDEEDEECCCDKHDEEHVEEDDGCDGYCCEDEEEEEEAPCETTPSCTCKEGEGCTCEDPCAEEEKKPV</sequence>
<name>A0A645HRB0_9ZZZZ</name>
<proteinExistence type="predicted"/>
<organism evidence="2">
    <name type="scientific">bioreactor metagenome</name>
    <dbReference type="NCBI Taxonomy" id="1076179"/>
    <lineage>
        <taxon>unclassified sequences</taxon>
        <taxon>metagenomes</taxon>
        <taxon>ecological metagenomes</taxon>
    </lineage>
</organism>